<comment type="function">
    <text evidence="8 10">Metal-dependent phosphatase that shows phosphatase activity against several substrates, including fructose-1-phosphate and fructose-6-phosphate. Its preference for fructose-1-phosphate, a strong glycating agent that causes DNA damage rather than a canonical yeast metabolite, suggests a damage-control function in hexose phosphate metabolism. Has also been shown to have O-methyltransferase activity that methylates glutamate residues of target proteins to form gamma-glutamyl methyl ester residues. Possibly methylates PCNA, suggesting it is involved in the DNA damage response.</text>
</comment>
<keyword evidence="5 10" id="KW-0479">Metal-binding</keyword>
<keyword evidence="4" id="KW-0533">Nickel</keyword>
<reference evidence="13" key="1">
    <citation type="submission" date="2025-08" db="UniProtKB">
        <authorList>
            <consortium name="RefSeq"/>
        </authorList>
    </citation>
    <scope>IDENTIFICATION</scope>
    <source>
        <tissue evidence="13">Whole organism</tissue>
    </source>
</reference>
<dbReference type="GO" id="GO:0046872">
    <property type="term" value="F:metal ion binding"/>
    <property type="evidence" value="ECO:0007669"/>
    <property type="project" value="UniProtKB-UniRule"/>
</dbReference>
<evidence type="ECO:0000259" key="11">
    <source>
        <dbReference type="Pfam" id="PF01937"/>
    </source>
</evidence>
<gene>
    <name evidence="13" type="primary">LOC108666932</name>
</gene>
<dbReference type="Pfam" id="PF01937">
    <property type="entry name" value="ARMT1-like_dom"/>
    <property type="match status" value="2"/>
</dbReference>
<comment type="catalytic activity">
    <reaction evidence="9 10">
        <text>beta-D-fructose 6-phosphate = dihydroxyacetone + D-glyceraldehyde 3-phosphate</text>
        <dbReference type="Rhea" id="RHEA:28002"/>
        <dbReference type="ChEBI" id="CHEBI:16016"/>
        <dbReference type="ChEBI" id="CHEBI:57634"/>
        <dbReference type="ChEBI" id="CHEBI:59776"/>
    </reaction>
</comment>
<dbReference type="InterPro" id="IPR039763">
    <property type="entry name" value="ARMT1"/>
</dbReference>
<dbReference type="GO" id="GO:0032259">
    <property type="term" value="P:methylation"/>
    <property type="evidence" value="ECO:0007669"/>
    <property type="project" value="UniProtKB-KW"/>
</dbReference>
<dbReference type="GeneID" id="108666932"/>
<keyword evidence="10" id="KW-0489">Methyltransferase</keyword>
<evidence type="ECO:0000256" key="5">
    <source>
        <dbReference type="ARBA" id="ARBA00022723"/>
    </source>
</evidence>
<dbReference type="PANTHER" id="PTHR12260:SF6">
    <property type="entry name" value="DAMAGE-CONTROL PHOSPHATASE ARMT1"/>
    <property type="match status" value="1"/>
</dbReference>
<proteinExistence type="inferred from homology"/>
<dbReference type="SUPFAM" id="SSF111321">
    <property type="entry name" value="AF1104-like"/>
    <property type="match status" value="1"/>
</dbReference>
<accession>A0A979FR93</accession>
<keyword evidence="10" id="KW-0808">Transferase</keyword>
<evidence type="ECO:0000256" key="3">
    <source>
        <dbReference type="ARBA" id="ARBA00009519"/>
    </source>
</evidence>
<dbReference type="InterPro" id="IPR036075">
    <property type="entry name" value="ARMT-1-like_metal-bd_sf"/>
</dbReference>
<evidence type="ECO:0000256" key="9">
    <source>
        <dbReference type="ARBA" id="ARBA00048809"/>
    </source>
</evidence>
<comment type="catalytic activity">
    <reaction evidence="2 10">
        <text>beta-D-fructose 1-phosphate + H2O = D-fructose + phosphate</text>
        <dbReference type="Rhea" id="RHEA:35603"/>
        <dbReference type="ChEBI" id="CHEBI:15377"/>
        <dbReference type="ChEBI" id="CHEBI:37721"/>
        <dbReference type="ChEBI" id="CHEBI:43474"/>
        <dbReference type="ChEBI" id="CHEBI:138881"/>
    </reaction>
</comment>
<evidence type="ECO:0000256" key="2">
    <source>
        <dbReference type="ARBA" id="ARBA00001326"/>
    </source>
</evidence>
<evidence type="ECO:0000313" key="13">
    <source>
        <dbReference type="RefSeq" id="XP_047738644.1"/>
    </source>
</evidence>
<evidence type="ECO:0000256" key="4">
    <source>
        <dbReference type="ARBA" id="ARBA00022596"/>
    </source>
</evidence>
<organism evidence="12 13">
    <name type="scientific">Hyalella azteca</name>
    <name type="common">Amphipod</name>
    <dbReference type="NCBI Taxonomy" id="294128"/>
    <lineage>
        <taxon>Eukaryota</taxon>
        <taxon>Metazoa</taxon>
        <taxon>Ecdysozoa</taxon>
        <taxon>Arthropoda</taxon>
        <taxon>Crustacea</taxon>
        <taxon>Multicrustacea</taxon>
        <taxon>Malacostraca</taxon>
        <taxon>Eumalacostraca</taxon>
        <taxon>Peracarida</taxon>
        <taxon>Amphipoda</taxon>
        <taxon>Senticaudata</taxon>
        <taxon>Talitrida</taxon>
        <taxon>Talitroidea</taxon>
        <taxon>Hyalellidae</taxon>
        <taxon>Hyalella</taxon>
    </lineage>
</organism>
<keyword evidence="7 10" id="KW-0464">Manganese</keyword>
<dbReference type="OrthoDB" id="541375at2759"/>
<dbReference type="GO" id="GO:0005634">
    <property type="term" value="C:nucleus"/>
    <property type="evidence" value="ECO:0007669"/>
    <property type="project" value="TreeGrafter"/>
</dbReference>
<feature type="domain" description="Damage-control phosphatase ARMT1-like metal-binding" evidence="11">
    <location>
        <begin position="23"/>
        <end position="133"/>
    </location>
</feature>
<dbReference type="PANTHER" id="PTHR12260">
    <property type="entry name" value="DAMAGE-CONTROL PHOSPHATASE ARMT1"/>
    <property type="match status" value="1"/>
</dbReference>
<dbReference type="Proteomes" id="UP000694843">
    <property type="component" value="Unplaced"/>
</dbReference>
<evidence type="ECO:0000256" key="7">
    <source>
        <dbReference type="ARBA" id="ARBA00023211"/>
    </source>
</evidence>
<dbReference type="EC" id="2.1.1.-" evidence="10"/>
<evidence type="ECO:0000256" key="8">
    <source>
        <dbReference type="ARBA" id="ARBA00045980"/>
    </source>
</evidence>
<comment type="cofactor">
    <cofactor evidence="10">
        <name>Mn(2+)</name>
        <dbReference type="ChEBI" id="CHEBI:29035"/>
    </cofactor>
    <cofactor evidence="10">
        <name>Ni(2+)</name>
        <dbReference type="ChEBI" id="CHEBI:49786"/>
    </cofactor>
</comment>
<name>A0A979FR93_HYAAZ</name>
<comment type="similarity">
    <text evidence="3 10">Belongs to the damage-control phosphatase family. Sugar phosphate phosphatase III subfamily.</text>
</comment>
<dbReference type="RefSeq" id="XP_047738644.1">
    <property type="nucleotide sequence ID" value="XM_047882688.1"/>
</dbReference>
<dbReference type="AlphaFoldDB" id="A0A979FR93"/>
<dbReference type="EC" id="3.1.3.-" evidence="10"/>
<dbReference type="InterPro" id="IPR002791">
    <property type="entry name" value="ARMT1-like_metal-bd"/>
</dbReference>
<feature type="domain" description="Damage-control phosphatase ARMT1-like metal-binding" evidence="11">
    <location>
        <begin position="271"/>
        <end position="450"/>
    </location>
</feature>
<comment type="domain">
    <text evidence="10">Subfamily III proteins have a conserved RTxK motif about 40-50 residues from the C-terminus; the threonine may be replaced by serine or cysteine.</text>
</comment>
<sequence length="476" mass="52308">MEEDLPGPAPLSASVIGSFAYFTVKDRLPVILTCVIDYLCREKLSVVNQYGEEAADEIKTVIAVLSQLKNEMQTNKTLKPFTELLPLPEHDDTALWNACLTSYQNKHNEAPRWFTAPWLLVECYLYKRIHHTFLCTWATYNLPCDLLSVWGNQYDLSLSGGTAVAVAGVSNDCQEASPAAGISTVSSDGKSILRLIARSYGEDCYDVGSNDVSSRSRHDDACPRDKTIADSSAVADSKADRASVYSDVNAIGDRAADNVTNADHCRILDWLTSVRQDFLVNDSAEVCQLLRAKSAADSTLALVLDNAGYELLTDVCLTLVLTQARLVRHVDVYVKTRPWFVSDTTAADISHTLRWLRMSVSAPPSWLSATCRRVALSACHVILLYRNRSPPLTRVSLQGDLNYRKLVGDLSWPSTTPFREVLGPELAQLGPVLALRTVKGGPAVGASEEQLQRVRGRLGDQWANEGKCGMIQLNVA</sequence>
<evidence type="ECO:0000256" key="10">
    <source>
        <dbReference type="RuleBase" id="RU367030"/>
    </source>
</evidence>
<dbReference type="OMA" id="INMWSNC"/>
<dbReference type="GO" id="GO:0006974">
    <property type="term" value="P:DNA damage response"/>
    <property type="evidence" value="ECO:0007669"/>
    <property type="project" value="TreeGrafter"/>
</dbReference>
<dbReference type="KEGG" id="hazt:108666932"/>
<keyword evidence="6 10" id="KW-0378">Hydrolase</keyword>
<evidence type="ECO:0000256" key="1">
    <source>
        <dbReference type="ARBA" id="ARBA00000807"/>
    </source>
</evidence>
<comment type="catalytic activity">
    <reaction evidence="1 10">
        <text>L-glutamyl-[protein] + S-adenosyl-L-methionine = [protein]-L-glutamate 5-O-methyl ester + S-adenosyl-L-homocysteine</text>
        <dbReference type="Rhea" id="RHEA:24452"/>
        <dbReference type="Rhea" id="RHEA-COMP:10208"/>
        <dbReference type="Rhea" id="RHEA-COMP:10311"/>
        <dbReference type="ChEBI" id="CHEBI:29973"/>
        <dbReference type="ChEBI" id="CHEBI:57856"/>
        <dbReference type="ChEBI" id="CHEBI:59789"/>
        <dbReference type="ChEBI" id="CHEBI:82795"/>
    </reaction>
</comment>
<keyword evidence="12" id="KW-1185">Reference proteome</keyword>
<dbReference type="GO" id="GO:0051998">
    <property type="term" value="F:protein carboxyl O-methyltransferase activity"/>
    <property type="evidence" value="ECO:0007669"/>
    <property type="project" value="UniProtKB-UniRule"/>
</dbReference>
<evidence type="ECO:0000313" key="12">
    <source>
        <dbReference type="Proteomes" id="UP000694843"/>
    </source>
</evidence>
<dbReference type="GO" id="GO:0016791">
    <property type="term" value="F:phosphatase activity"/>
    <property type="evidence" value="ECO:0007669"/>
    <property type="project" value="TreeGrafter"/>
</dbReference>
<dbReference type="Gene3D" id="1.20.930.60">
    <property type="match status" value="1"/>
</dbReference>
<protein>
    <recommendedName>
        <fullName evidence="10">Sugar phosphate phosphatase</fullName>
        <ecNumber evidence="10">2.1.1.-</ecNumber>
        <ecNumber evidence="10">3.1.3.-</ecNumber>
    </recommendedName>
</protein>
<evidence type="ECO:0000256" key="6">
    <source>
        <dbReference type="ARBA" id="ARBA00022801"/>
    </source>
</evidence>